<evidence type="ECO:0000313" key="2">
    <source>
        <dbReference type="Proteomes" id="UP000054217"/>
    </source>
</evidence>
<proteinExistence type="predicted"/>
<dbReference type="AlphaFoldDB" id="A0A0C3PIE4"/>
<sequence>MDGRPTRSSWVCKRCGLWTSHYCHSHFAQEESQISTLLLTTIPPRPPSEIRSLV</sequence>
<keyword evidence="2" id="KW-1185">Reference proteome</keyword>
<gene>
    <name evidence="1" type="ORF">M404DRAFT_997988</name>
</gene>
<accession>A0A0C3PIE4</accession>
<reference evidence="1 2" key="1">
    <citation type="submission" date="2014-04" db="EMBL/GenBank/DDBJ databases">
        <authorList>
            <consortium name="DOE Joint Genome Institute"/>
            <person name="Kuo A."/>
            <person name="Kohler A."/>
            <person name="Costa M.D."/>
            <person name="Nagy L.G."/>
            <person name="Floudas D."/>
            <person name="Copeland A."/>
            <person name="Barry K.W."/>
            <person name="Cichocki N."/>
            <person name="Veneault-Fourrey C."/>
            <person name="LaButti K."/>
            <person name="Lindquist E.A."/>
            <person name="Lipzen A."/>
            <person name="Lundell T."/>
            <person name="Morin E."/>
            <person name="Murat C."/>
            <person name="Sun H."/>
            <person name="Tunlid A."/>
            <person name="Henrissat B."/>
            <person name="Grigoriev I.V."/>
            <person name="Hibbett D.S."/>
            <person name="Martin F."/>
            <person name="Nordberg H.P."/>
            <person name="Cantor M.N."/>
            <person name="Hua S.X."/>
        </authorList>
    </citation>
    <scope>NUCLEOTIDE SEQUENCE [LARGE SCALE GENOMIC DNA]</scope>
    <source>
        <strain evidence="1 2">Marx 270</strain>
    </source>
</reference>
<reference evidence="2" key="2">
    <citation type="submission" date="2015-01" db="EMBL/GenBank/DDBJ databases">
        <title>Evolutionary Origins and Diversification of the Mycorrhizal Mutualists.</title>
        <authorList>
            <consortium name="DOE Joint Genome Institute"/>
            <consortium name="Mycorrhizal Genomics Consortium"/>
            <person name="Kohler A."/>
            <person name="Kuo A."/>
            <person name="Nagy L.G."/>
            <person name="Floudas D."/>
            <person name="Copeland A."/>
            <person name="Barry K.W."/>
            <person name="Cichocki N."/>
            <person name="Veneault-Fourrey C."/>
            <person name="LaButti K."/>
            <person name="Lindquist E.A."/>
            <person name="Lipzen A."/>
            <person name="Lundell T."/>
            <person name="Morin E."/>
            <person name="Murat C."/>
            <person name="Riley R."/>
            <person name="Ohm R."/>
            <person name="Sun H."/>
            <person name="Tunlid A."/>
            <person name="Henrissat B."/>
            <person name="Grigoriev I.V."/>
            <person name="Hibbett D.S."/>
            <person name="Martin F."/>
        </authorList>
    </citation>
    <scope>NUCLEOTIDE SEQUENCE [LARGE SCALE GENOMIC DNA]</scope>
    <source>
        <strain evidence="2">Marx 270</strain>
    </source>
</reference>
<dbReference type="HOGENOM" id="CLU_3051330_0_0_1"/>
<name>A0A0C3PIE4_PISTI</name>
<dbReference type="EMBL" id="KN831959">
    <property type="protein sequence ID" value="KIO07839.1"/>
    <property type="molecule type" value="Genomic_DNA"/>
</dbReference>
<dbReference type="Proteomes" id="UP000054217">
    <property type="component" value="Unassembled WGS sequence"/>
</dbReference>
<dbReference type="InParanoid" id="A0A0C3PIE4"/>
<organism evidence="1 2">
    <name type="scientific">Pisolithus tinctorius Marx 270</name>
    <dbReference type="NCBI Taxonomy" id="870435"/>
    <lineage>
        <taxon>Eukaryota</taxon>
        <taxon>Fungi</taxon>
        <taxon>Dikarya</taxon>
        <taxon>Basidiomycota</taxon>
        <taxon>Agaricomycotina</taxon>
        <taxon>Agaricomycetes</taxon>
        <taxon>Agaricomycetidae</taxon>
        <taxon>Boletales</taxon>
        <taxon>Sclerodermatineae</taxon>
        <taxon>Pisolithaceae</taxon>
        <taxon>Pisolithus</taxon>
    </lineage>
</organism>
<protein>
    <submittedName>
        <fullName evidence="1">Uncharacterized protein</fullName>
    </submittedName>
</protein>
<evidence type="ECO:0000313" key="1">
    <source>
        <dbReference type="EMBL" id="KIO07839.1"/>
    </source>
</evidence>